<feature type="domain" description="BURP" evidence="2">
    <location>
        <begin position="99"/>
        <end position="308"/>
    </location>
</feature>
<accession>A0A067LNK9</accession>
<dbReference type="AlphaFoldDB" id="A0A067LNK9"/>
<sequence length="308" mass="34528">MKHFHLLPVFALLCVFIRGSNAILPAELYWESMLPNTPLPNALQELLEPAEAAGNRSSFSESELQAGNQGGRRVTYGVGYWAESKSFKKNDTFNTTTIYFLNKDLVSGKKMNLVFTKSTNGSNFLPHEIAKIIPFSSKRLPEILKHFSIKPMSKEAEIMKQTIIECEAPGITGEDKNCAISLESLVDYVIAKFGKNVEVFTNEAKEENVKQEYTILKGIKMMGDKQIVCHKERYAYAVFYCHRIMNTNVYMIPLVGADGSKAKALVVCHLDTSAWNPKHFAFQVLNVKPGGPPVCHFLNSDTIVWVPN</sequence>
<keyword evidence="1" id="KW-0732">Signal</keyword>
<dbReference type="STRING" id="180498.A0A067LNK9"/>
<name>A0A067LNK9_JATCU</name>
<evidence type="ECO:0000313" key="3">
    <source>
        <dbReference type="EMBL" id="KDP46064.1"/>
    </source>
</evidence>
<protein>
    <recommendedName>
        <fullName evidence="2">BURP domain-containing protein</fullName>
    </recommendedName>
</protein>
<reference evidence="3 4" key="1">
    <citation type="journal article" date="2014" name="PLoS ONE">
        <title>Global Analysis of Gene Expression Profiles in Physic Nut (Jatropha curcas L.) Seedlings Exposed to Salt Stress.</title>
        <authorList>
            <person name="Zhang L."/>
            <person name="Zhang C."/>
            <person name="Wu P."/>
            <person name="Chen Y."/>
            <person name="Li M."/>
            <person name="Jiang H."/>
            <person name="Wu G."/>
        </authorList>
    </citation>
    <scope>NUCLEOTIDE SEQUENCE [LARGE SCALE GENOMIC DNA]</scope>
    <source>
        <strain evidence="4">cv. GZQX0401</strain>
        <tissue evidence="3">Young leaves</tissue>
    </source>
</reference>
<dbReference type="PANTHER" id="PTHR31236:SF28">
    <property type="entry name" value="BURP DOMAIN-CONTAINING PROTEIN"/>
    <property type="match status" value="1"/>
</dbReference>
<evidence type="ECO:0000259" key="2">
    <source>
        <dbReference type="PROSITE" id="PS51277"/>
    </source>
</evidence>
<dbReference type="Proteomes" id="UP000027138">
    <property type="component" value="Unassembled WGS sequence"/>
</dbReference>
<dbReference type="Pfam" id="PF03181">
    <property type="entry name" value="BURP"/>
    <property type="match status" value="1"/>
</dbReference>
<evidence type="ECO:0000313" key="4">
    <source>
        <dbReference type="Proteomes" id="UP000027138"/>
    </source>
</evidence>
<dbReference type="PROSITE" id="PS51277">
    <property type="entry name" value="BURP"/>
    <property type="match status" value="1"/>
</dbReference>
<dbReference type="PANTHER" id="PTHR31236">
    <property type="entry name" value="BURP DOMAIN PROTEIN USPL1-LIKE"/>
    <property type="match status" value="1"/>
</dbReference>
<feature type="chain" id="PRO_5001643978" description="BURP domain-containing protein" evidence="1">
    <location>
        <begin position="23"/>
        <end position="308"/>
    </location>
</feature>
<dbReference type="EMBL" id="KK914220">
    <property type="protein sequence ID" value="KDP46064.1"/>
    <property type="molecule type" value="Genomic_DNA"/>
</dbReference>
<dbReference type="SMART" id="SM01045">
    <property type="entry name" value="BURP"/>
    <property type="match status" value="1"/>
</dbReference>
<organism evidence="3 4">
    <name type="scientific">Jatropha curcas</name>
    <name type="common">Barbados nut</name>
    <dbReference type="NCBI Taxonomy" id="180498"/>
    <lineage>
        <taxon>Eukaryota</taxon>
        <taxon>Viridiplantae</taxon>
        <taxon>Streptophyta</taxon>
        <taxon>Embryophyta</taxon>
        <taxon>Tracheophyta</taxon>
        <taxon>Spermatophyta</taxon>
        <taxon>Magnoliopsida</taxon>
        <taxon>eudicotyledons</taxon>
        <taxon>Gunneridae</taxon>
        <taxon>Pentapetalae</taxon>
        <taxon>rosids</taxon>
        <taxon>fabids</taxon>
        <taxon>Malpighiales</taxon>
        <taxon>Euphorbiaceae</taxon>
        <taxon>Crotonoideae</taxon>
        <taxon>Jatropheae</taxon>
        <taxon>Jatropha</taxon>
    </lineage>
</organism>
<gene>
    <name evidence="3" type="ORF">JCGZ_06575</name>
</gene>
<feature type="signal peptide" evidence="1">
    <location>
        <begin position="1"/>
        <end position="22"/>
    </location>
</feature>
<evidence type="ECO:0000256" key="1">
    <source>
        <dbReference type="SAM" id="SignalP"/>
    </source>
</evidence>
<keyword evidence="4" id="KW-1185">Reference proteome</keyword>
<dbReference type="OrthoDB" id="835214at2759"/>
<proteinExistence type="predicted"/>
<dbReference type="InterPro" id="IPR044816">
    <property type="entry name" value="BURP"/>
</dbReference>
<dbReference type="InterPro" id="IPR004873">
    <property type="entry name" value="BURP_dom"/>
</dbReference>